<protein>
    <submittedName>
        <fullName evidence="1">Uncharacterized protein</fullName>
    </submittedName>
</protein>
<proteinExistence type="predicted"/>
<dbReference type="AlphaFoldDB" id="A0AAV6WIQ9"/>
<dbReference type="PANTHER" id="PTHR39757:SF5">
    <property type="entry name" value="OS02G0190600 PROTEIN"/>
    <property type="match status" value="1"/>
</dbReference>
<gene>
    <name evidence="1" type="ORF">BUALT_Bualt16G0116600</name>
</gene>
<sequence length="208" mass="23570">MDTLLKAHNNLEFLHTVHGFADKISAGAIVYIDDNSTKDVLNWPYVQYDKPYKLYPRISSSLGDVRTEIESHPFDVNNKMVFMDWKDSHVNGNKEVKGRNKSIATFPYAIPFLSKTSLVARPGLPMRDIKERMVARMDHLGIIVKSIEEDEHCVIPMGGNSFLSYLLELLVFGLSFFSHASNNPRLEVMAKGTVPLVNMATNLLQDRE</sequence>
<name>A0AAV6WIQ9_9LAMI</name>
<accession>A0AAV6WIQ9</accession>
<evidence type="ECO:0000313" key="1">
    <source>
        <dbReference type="EMBL" id="KAG8367861.1"/>
    </source>
</evidence>
<comment type="caution">
    <text evidence="1">The sequence shown here is derived from an EMBL/GenBank/DDBJ whole genome shotgun (WGS) entry which is preliminary data.</text>
</comment>
<dbReference type="Proteomes" id="UP000826271">
    <property type="component" value="Unassembled WGS sequence"/>
</dbReference>
<evidence type="ECO:0000313" key="2">
    <source>
        <dbReference type="Proteomes" id="UP000826271"/>
    </source>
</evidence>
<keyword evidence="2" id="KW-1185">Reference proteome</keyword>
<reference evidence="1" key="1">
    <citation type="submission" date="2019-10" db="EMBL/GenBank/DDBJ databases">
        <authorList>
            <person name="Zhang R."/>
            <person name="Pan Y."/>
            <person name="Wang J."/>
            <person name="Ma R."/>
            <person name="Yu S."/>
        </authorList>
    </citation>
    <scope>NUCLEOTIDE SEQUENCE</scope>
    <source>
        <strain evidence="1">LA-IB0</strain>
        <tissue evidence="1">Leaf</tissue>
    </source>
</reference>
<dbReference type="Pfam" id="PF05834">
    <property type="entry name" value="Lycopene_cycl"/>
    <property type="match status" value="1"/>
</dbReference>
<dbReference type="EMBL" id="WHWC01000016">
    <property type="protein sequence ID" value="KAG8367861.1"/>
    <property type="molecule type" value="Genomic_DNA"/>
</dbReference>
<dbReference type="PANTHER" id="PTHR39757">
    <property type="match status" value="1"/>
</dbReference>
<organism evidence="1 2">
    <name type="scientific">Buddleja alternifolia</name>
    <dbReference type="NCBI Taxonomy" id="168488"/>
    <lineage>
        <taxon>Eukaryota</taxon>
        <taxon>Viridiplantae</taxon>
        <taxon>Streptophyta</taxon>
        <taxon>Embryophyta</taxon>
        <taxon>Tracheophyta</taxon>
        <taxon>Spermatophyta</taxon>
        <taxon>Magnoliopsida</taxon>
        <taxon>eudicotyledons</taxon>
        <taxon>Gunneridae</taxon>
        <taxon>Pentapetalae</taxon>
        <taxon>asterids</taxon>
        <taxon>lamiids</taxon>
        <taxon>Lamiales</taxon>
        <taxon>Scrophulariaceae</taxon>
        <taxon>Buddlejeae</taxon>
        <taxon>Buddleja</taxon>
    </lineage>
</organism>